<accession>A0A840CNG9</accession>
<comment type="caution">
    <text evidence="3">The sequence shown here is derived from an EMBL/GenBank/DDBJ whole genome shotgun (WGS) entry which is preliminary data.</text>
</comment>
<reference evidence="3 4" key="1">
    <citation type="submission" date="2020-08" db="EMBL/GenBank/DDBJ databases">
        <title>Genomic Encyclopedia of Type Strains, Phase IV (KMG-IV): sequencing the most valuable type-strain genomes for metagenomic binning, comparative biology and taxonomic classification.</title>
        <authorList>
            <person name="Goeker M."/>
        </authorList>
    </citation>
    <scope>NUCLEOTIDE SEQUENCE [LARGE SCALE GENOMIC DNA]</scope>
    <source>
        <strain evidence="3 4">DSM 104969</strain>
    </source>
</reference>
<keyword evidence="1" id="KW-0472">Membrane</keyword>
<dbReference type="NCBIfam" id="TIGR03513">
    <property type="entry name" value="GldL_gliding"/>
    <property type="match status" value="1"/>
</dbReference>
<proteinExistence type="predicted"/>
<dbReference type="Proteomes" id="UP000555103">
    <property type="component" value="Unassembled WGS sequence"/>
</dbReference>
<dbReference type="RefSeq" id="WP_183307119.1">
    <property type="nucleotide sequence ID" value="NZ_JACIEP010000006.1"/>
</dbReference>
<dbReference type="InterPro" id="IPR055087">
    <property type="entry name" value="GldL-like_N"/>
</dbReference>
<keyword evidence="1" id="KW-0812">Transmembrane</keyword>
<evidence type="ECO:0000259" key="2">
    <source>
        <dbReference type="Pfam" id="PF22827"/>
    </source>
</evidence>
<gene>
    <name evidence="3" type="ORF">GGR21_002120</name>
</gene>
<dbReference type="InterPro" id="IPR019852">
    <property type="entry name" value="Motility-assoc_prot_GldL"/>
</dbReference>
<dbReference type="Pfam" id="PF22827">
    <property type="entry name" value="GldL_N"/>
    <property type="match status" value="1"/>
</dbReference>
<feature type="domain" description="Gliding motility protein GldL-like N-terminal" evidence="2">
    <location>
        <begin position="23"/>
        <end position="70"/>
    </location>
</feature>
<name>A0A840CNG9_9BACT</name>
<evidence type="ECO:0000313" key="3">
    <source>
        <dbReference type="EMBL" id="MBB4036219.1"/>
    </source>
</evidence>
<feature type="transmembrane region" description="Helical" evidence="1">
    <location>
        <begin position="21"/>
        <end position="42"/>
    </location>
</feature>
<dbReference type="AlphaFoldDB" id="A0A840CNG9"/>
<feature type="transmembrane region" description="Helical" evidence="1">
    <location>
        <begin position="48"/>
        <end position="66"/>
    </location>
</feature>
<keyword evidence="4" id="KW-1185">Reference proteome</keyword>
<organism evidence="3 4">
    <name type="scientific">Dysgonomonas hofstadii</name>
    <dbReference type="NCBI Taxonomy" id="637886"/>
    <lineage>
        <taxon>Bacteria</taxon>
        <taxon>Pseudomonadati</taxon>
        <taxon>Bacteroidota</taxon>
        <taxon>Bacteroidia</taxon>
        <taxon>Bacteroidales</taxon>
        <taxon>Dysgonomonadaceae</taxon>
        <taxon>Dysgonomonas</taxon>
    </lineage>
</organism>
<dbReference type="EMBL" id="JACIEP010000006">
    <property type="protein sequence ID" value="MBB4036219.1"/>
    <property type="molecule type" value="Genomic_DNA"/>
</dbReference>
<protein>
    <submittedName>
        <fullName evidence="3">Uncharacterized protein YukE</fullName>
    </submittedName>
</protein>
<evidence type="ECO:0000256" key="1">
    <source>
        <dbReference type="SAM" id="Phobius"/>
    </source>
</evidence>
<sequence>MGKLHNFKQFLASRRGQIVFNLIYSWGAAVVIFGAMCKIMHFGGIWDYFLMVGLIVEVIVFVAAGLDYSSTSATATGVQDAGVAGGGILIGGTSGIVGDAPADPKNIAATANTGKSKVGSSGSVVVIGGGVSSGSVASAGTSSGGGTIVSGSVATGSSSSGAGSYTGGGNTGVSGGSITPEYAQSLSNTAQNLEDFSNTIHSLNEASQKMLDAYKNVTETQGFVDNLTTLNQNVSGLNEVFNAQMQTISEQMSAIKYINDSLQRMKNLYDGAIGDSYMFREESAKMTRHIEALNNVYARLLQAMTTNNNNNMNQNNF</sequence>
<keyword evidence="1" id="KW-1133">Transmembrane helix</keyword>
<evidence type="ECO:0000313" key="4">
    <source>
        <dbReference type="Proteomes" id="UP000555103"/>
    </source>
</evidence>